<accession>A0A5J5HXK4</accession>
<evidence type="ECO:0000313" key="5">
    <source>
        <dbReference type="Proteomes" id="UP000325933"/>
    </source>
</evidence>
<feature type="transmembrane region" description="Helical" evidence="2">
    <location>
        <begin position="88"/>
        <end position="109"/>
    </location>
</feature>
<dbReference type="InterPro" id="IPR036259">
    <property type="entry name" value="MFS_trans_sf"/>
</dbReference>
<keyword evidence="2" id="KW-0472">Membrane</keyword>
<dbReference type="PANTHER" id="PTHR11328:SF24">
    <property type="entry name" value="MAJOR FACILITATOR SUPERFAMILY (MFS) PROFILE DOMAIN-CONTAINING PROTEIN"/>
    <property type="match status" value="1"/>
</dbReference>
<feature type="transmembrane region" description="Helical" evidence="2">
    <location>
        <begin position="115"/>
        <end position="135"/>
    </location>
</feature>
<evidence type="ECO:0000313" key="6">
    <source>
        <dbReference type="Proteomes" id="UP000326364"/>
    </source>
</evidence>
<dbReference type="GO" id="GO:0008643">
    <property type="term" value="P:carbohydrate transport"/>
    <property type="evidence" value="ECO:0007669"/>
    <property type="project" value="InterPro"/>
</dbReference>
<evidence type="ECO:0000313" key="4">
    <source>
        <dbReference type="EMBL" id="KAA9027711.1"/>
    </source>
</evidence>
<dbReference type="Proteomes" id="UP000325933">
    <property type="component" value="Unassembled WGS sequence"/>
</dbReference>
<feature type="transmembrane region" description="Helical" evidence="2">
    <location>
        <begin position="396"/>
        <end position="416"/>
    </location>
</feature>
<name>A0A5J5HXK4_9SPHN</name>
<dbReference type="AlphaFoldDB" id="A0A5J5HXK4"/>
<feature type="transmembrane region" description="Helical" evidence="2">
    <location>
        <begin position="358"/>
        <end position="384"/>
    </location>
</feature>
<feature type="transmembrane region" description="Helical" evidence="2">
    <location>
        <begin position="220"/>
        <end position="247"/>
    </location>
</feature>
<dbReference type="Pfam" id="PF13347">
    <property type="entry name" value="MFS_2"/>
    <property type="match status" value="1"/>
</dbReference>
<proteinExistence type="inferred from homology"/>
<dbReference type="PANTHER" id="PTHR11328">
    <property type="entry name" value="MAJOR FACILITATOR SUPERFAMILY DOMAIN-CONTAINING PROTEIN"/>
    <property type="match status" value="1"/>
</dbReference>
<sequence>MRRNLKVLHREALTESQAALWPYGVAHFGKSLFWYSSELVFAFFLTERAGLPAAWMGGLLAGGLVLSALIDLAIGWKLRGASFTLARACRLQFIGACASAAVITPLFAADLLPEAWRLIWAVLLATLFRIAYALYDIPQNATLVLATRNARERARLAALRLSCSGMASIAVATALAWLVRGGSQNGSGRFALVTLGMSVVAIGSAWYLTRLRPRPGADCAVPAASSASGTGIGLIPLLLLMFLVSIATSVFGKLEPYYVAYRWQGQGGTIIIAVSVGLTVAQPFWLIALRRMGHLRTLCVAFVLLGAGAIAFTLAETAGYYAQAAFAFLFGAANGGIATLLWASFADRVSAERPTAPASAFALLTAISKFGLAVASLTVAAWLFLVDYRVDGTGLVLAMAGIPAAAVAMCLAVMALSTPIRSGGRLGIMPRI</sequence>
<feature type="transmembrane region" description="Helical" evidence="2">
    <location>
        <begin position="267"/>
        <end position="288"/>
    </location>
</feature>
<dbReference type="Gene3D" id="1.20.1250.20">
    <property type="entry name" value="MFS general substrate transporter like domains"/>
    <property type="match status" value="1"/>
</dbReference>
<keyword evidence="6" id="KW-1185">Reference proteome</keyword>
<dbReference type="GO" id="GO:0015293">
    <property type="term" value="F:symporter activity"/>
    <property type="evidence" value="ECO:0007669"/>
    <property type="project" value="InterPro"/>
</dbReference>
<feature type="transmembrane region" description="Helical" evidence="2">
    <location>
        <begin position="156"/>
        <end position="178"/>
    </location>
</feature>
<evidence type="ECO:0008006" key="7">
    <source>
        <dbReference type="Google" id="ProtNLM"/>
    </source>
</evidence>
<dbReference type="InterPro" id="IPR039672">
    <property type="entry name" value="MFS_2"/>
</dbReference>
<protein>
    <recommendedName>
        <fullName evidence="7">MFS transporter</fullName>
    </recommendedName>
</protein>
<organism evidence="4 5">
    <name type="scientific">Sphingobium limneticum</name>
    <dbReference type="NCBI Taxonomy" id="1007511"/>
    <lineage>
        <taxon>Bacteria</taxon>
        <taxon>Pseudomonadati</taxon>
        <taxon>Pseudomonadota</taxon>
        <taxon>Alphaproteobacteria</taxon>
        <taxon>Sphingomonadales</taxon>
        <taxon>Sphingomonadaceae</taxon>
        <taxon>Sphingobium</taxon>
    </lineage>
</organism>
<keyword evidence="2" id="KW-1133">Transmembrane helix</keyword>
<dbReference type="GO" id="GO:0005886">
    <property type="term" value="C:plasma membrane"/>
    <property type="evidence" value="ECO:0007669"/>
    <property type="project" value="TreeGrafter"/>
</dbReference>
<feature type="transmembrane region" description="Helical" evidence="2">
    <location>
        <begin position="320"/>
        <end position="346"/>
    </location>
</feature>
<evidence type="ECO:0000256" key="1">
    <source>
        <dbReference type="ARBA" id="ARBA00009617"/>
    </source>
</evidence>
<evidence type="ECO:0000256" key="2">
    <source>
        <dbReference type="SAM" id="Phobius"/>
    </source>
</evidence>
<dbReference type="EMBL" id="VYQB01000012">
    <property type="protein sequence ID" value="KAA9014699.1"/>
    <property type="molecule type" value="Genomic_DNA"/>
</dbReference>
<comment type="similarity">
    <text evidence="1">Belongs to the sodium:galactoside symporter (TC 2.A.2) family.</text>
</comment>
<dbReference type="Proteomes" id="UP000326364">
    <property type="component" value="Unassembled WGS sequence"/>
</dbReference>
<dbReference type="SUPFAM" id="SSF103473">
    <property type="entry name" value="MFS general substrate transporter"/>
    <property type="match status" value="1"/>
</dbReference>
<reference evidence="5 6" key="1">
    <citation type="submission" date="2019-09" db="EMBL/GenBank/DDBJ databases">
        <authorList>
            <person name="Feng G."/>
        </authorList>
    </citation>
    <scope>NUCLEOTIDE SEQUENCE [LARGE SCALE GENOMIC DNA]</scope>
    <source>
        <strain evidence="4 5">KACC 19283</strain>
        <strain evidence="3 6">KACC 19284</strain>
    </source>
</reference>
<feature type="transmembrane region" description="Helical" evidence="2">
    <location>
        <begin position="295"/>
        <end position="314"/>
    </location>
</feature>
<keyword evidence="2" id="KW-0812">Transmembrane</keyword>
<feature type="transmembrane region" description="Helical" evidence="2">
    <location>
        <begin position="190"/>
        <end position="208"/>
    </location>
</feature>
<gene>
    <name evidence="4" type="ORF">F4U95_16280</name>
    <name evidence="3" type="ORF">F4U96_16155</name>
</gene>
<dbReference type="EMBL" id="VYQA01000012">
    <property type="protein sequence ID" value="KAA9027711.1"/>
    <property type="molecule type" value="Genomic_DNA"/>
</dbReference>
<comment type="caution">
    <text evidence="4">The sequence shown here is derived from an EMBL/GenBank/DDBJ whole genome shotgun (WGS) entry which is preliminary data.</text>
</comment>
<evidence type="ECO:0000313" key="3">
    <source>
        <dbReference type="EMBL" id="KAA9014699.1"/>
    </source>
</evidence>
<feature type="transmembrane region" description="Helical" evidence="2">
    <location>
        <begin position="52"/>
        <end position="76"/>
    </location>
</feature>